<proteinExistence type="predicted"/>
<sequence length="175" mass="19977">MRHYDITVKLVSHIKKREKVPSTRQGGNASTDSSNIGKVETEGDMEAGKKERARQGVALRLGKMTPKILTRIVDLRMDVFTSASRVLKKTHALWTKGDKRVSPHYDAGGNMVNSLFPDEGKMEFVEQPNAHIPETTVRRQVLMLHFQRAVEYRRMYQPEVKMTPPNRGRGHPRKS</sequence>
<accession>A0A8S9FI55</accession>
<feature type="compositionally biased region" description="Polar residues" evidence="1">
    <location>
        <begin position="22"/>
        <end position="36"/>
    </location>
</feature>
<reference evidence="2" key="1">
    <citation type="submission" date="2019-12" db="EMBL/GenBank/DDBJ databases">
        <title>Genome sequencing and annotation of Brassica cretica.</title>
        <authorList>
            <person name="Studholme D.J."/>
            <person name="Sarris P.F."/>
        </authorList>
    </citation>
    <scope>NUCLEOTIDE SEQUENCE</scope>
    <source>
        <strain evidence="2">PFS-102/07</strain>
        <tissue evidence="2">Leaf</tissue>
    </source>
</reference>
<name>A0A8S9FI55_BRACR</name>
<feature type="region of interest" description="Disordered" evidence="1">
    <location>
        <begin position="16"/>
        <end position="53"/>
    </location>
</feature>
<dbReference type="EMBL" id="QGKY02002305">
    <property type="protein sequence ID" value="KAF2532026.1"/>
    <property type="molecule type" value="Genomic_DNA"/>
</dbReference>
<comment type="caution">
    <text evidence="2">The sequence shown here is derived from an EMBL/GenBank/DDBJ whole genome shotgun (WGS) entry which is preliminary data.</text>
</comment>
<organism evidence="2">
    <name type="scientific">Brassica cretica</name>
    <name type="common">Mustard</name>
    <dbReference type="NCBI Taxonomy" id="69181"/>
    <lineage>
        <taxon>Eukaryota</taxon>
        <taxon>Viridiplantae</taxon>
        <taxon>Streptophyta</taxon>
        <taxon>Embryophyta</taxon>
        <taxon>Tracheophyta</taxon>
        <taxon>Spermatophyta</taxon>
        <taxon>Magnoliopsida</taxon>
        <taxon>eudicotyledons</taxon>
        <taxon>Gunneridae</taxon>
        <taxon>Pentapetalae</taxon>
        <taxon>rosids</taxon>
        <taxon>malvids</taxon>
        <taxon>Brassicales</taxon>
        <taxon>Brassicaceae</taxon>
        <taxon>Brassiceae</taxon>
        <taxon>Brassica</taxon>
    </lineage>
</organism>
<evidence type="ECO:0000313" key="2">
    <source>
        <dbReference type="EMBL" id="KAF2532026.1"/>
    </source>
</evidence>
<gene>
    <name evidence="2" type="ORF">F2Q70_00029263</name>
</gene>
<evidence type="ECO:0000256" key="1">
    <source>
        <dbReference type="SAM" id="MobiDB-lite"/>
    </source>
</evidence>
<dbReference type="AlphaFoldDB" id="A0A8S9FI55"/>
<protein>
    <submittedName>
        <fullName evidence="2">Uncharacterized protein</fullName>
    </submittedName>
</protein>